<dbReference type="PRINTS" id="PR00260">
    <property type="entry name" value="CHEMTRNSDUCR"/>
</dbReference>
<keyword evidence="2" id="KW-1003">Cell membrane</keyword>
<feature type="domain" description="HAMP" evidence="9">
    <location>
        <begin position="219"/>
        <end position="272"/>
    </location>
</feature>
<dbReference type="HOGENOM" id="CLU_000445_107_27_5"/>
<dbReference type="PROSITE" id="PS50192">
    <property type="entry name" value="T_SNARE"/>
    <property type="match status" value="1"/>
</dbReference>
<dbReference type="PANTHER" id="PTHR32089">
    <property type="entry name" value="METHYL-ACCEPTING CHEMOTAXIS PROTEIN MCPB"/>
    <property type="match status" value="1"/>
</dbReference>
<dbReference type="PANTHER" id="PTHR32089:SF112">
    <property type="entry name" value="LYSOZYME-LIKE PROTEIN-RELATED"/>
    <property type="match status" value="1"/>
</dbReference>
<keyword evidence="6" id="KW-1133">Transmembrane helix</keyword>
<accession>H6SMH8</accession>
<evidence type="ECO:0000259" key="8">
    <source>
        <dbReference type="PROSITE" id="PS50192"/>
    </source>
</evidence>
<dbReference type="Pfam" id="PF00015">
    <property type="entry name" value="MCPsignal"/>
    <property type="match status" value="1"/>
</dbReference>
<dbReference type="GO" id="GO:0004888">
    <property type="term" value="F:transmembrane signaling receptor activity"/>
    <property type="evidence" value="ECO:0007669"/>
    <property type="project" value="InterPro"/>
</dbReference>
<dbReference type="InterPro" id="IPR004090">
    <property type="entry name" value="Chemotax_Me-accpt_rcpt"/>
</dbReference>
<dbReference type="GO" id="GO:0005886">
    <property type="term" value="C:plasma membrane"/>
    <property type="evidence" value="ECO:0007669"/>
    <property type="project" value="UniProtKB-SubCell"/>
</dbReference>
<dbReference type="SMART" id="SM00283">
    <property type="entry name" value="MA"/>
    <property type="match status" value="1"/>
</dbReference>
<dbReference type="GO" id="GO:0006935">
    <property type="term" value="P:chemotaxis"/>
    <property type="evidence" value="ECO:0007669"/>
    <property type="project" value="InterPro"/>
</dbReference>
<dbReference type="Gene3D" id="1.10.287.950">
    <property type="entry name" value="Methyl-accepting chemotaxis protein"/>
    <property type="match status" value="1"/>
</dbReference>
<name>H6SMH8_PARPM</name>
<dbReference type="OrthoDB" id="7293398at2"/>
<feature type="domain" description="Methyl-accepting transducer" evidence="7">
    <location>
        <begin position="305"/>
        <end position="541"/>
    </location>
</feature>
<keyword evidence="2" id="KW-0997">Cell inner membrane</keyword>
<dbReference type="InterPro" id="IPR004089">
    <property type="entry name" value="MCPsignal_dom"/>
</dbReference>
<proteinExistence type="inferred from homology"/>
<dbReference type="Proteomes" id="UP000033220">
    <property type="component" value="Chromosome DSM 122"/>
</dbReference>
<protein>
    <submittedName>
        <fullName evidence="10">Methyl-accepting chemotaxis protein, putative</fullName>
    </submittedName>
</protein>
<dbReference type="PATRIC" id="fig|1150469.3.peg.2830"/>
<feature type="domain" description="T-SNARE coiled-coil homology" evidence="8">
    <location>
        <begin position="472"/>
        <end position="526"/>
    </location>
</feature>
<dbReference type="InterPro" id="IPR003660">
    <property type="entry name" value="HAMP_dom"/>
</dbReference>
<keyword evidence="3 5" id="KW-0807">Transducer</keyword>
<dbReference type="PROSITE" id="PS50885">
    <property type="entry name" value="HAMP"/>
    <property type="match status" value="1"/>
</dbReference>
<dbReference type="Gene3D" id="6.10.340.10">
    <property type="match status" value="1"/>
</dbReference>
<evidence type="ECO:0000259" key="7">
    <source>
        <dbReference type="PROSITE" id="PS50111"/>
    </source>
</evidence>
<evidence type="ECO:0000256" key="2">
    <source>
        <dbReference type="ARBA" id="ARBA00022519"/>
    </source>
</evidence>
<sequence>MNVFFRWIDNLGIRSKVSFTPFLLSVTLSVFVAYGTWVFTENSEAVQGLMGYQERVDAMTDFLLESSATRGELYRLTSFAAASTDAGAVARETTKVKQRIDALEAQGRAMGQAARDGGVEPPVVEAGLDGIKAFAKKALDIIDLVETDPAMALTLMAQTEKAYLDAQTRLEAIHARIDSLNHAQGKGLQSSLLSTRGLFLGLGALALGLGFLLSVIVSWRISTPLRALTQVLDRLARQDYDVTVPCQAQKDETGIMARALQVLHQSLRDAERLSAEKTAAQAAQQERARRIDSLAGSFESTVARVLESVGGAARDLTLTARDMAAVADEANAKAQTVARAANTASTNVQTAASAAEEMSASIREISAQVSHSTQIAGHAVTEARQTNTIVQGLAAAAQKIGDVLGLITQIAGQTNLLALNATIEAARAGDAGKGFAVVAGEVKSLAGQTARATDEIAAQITAIQDSTAHAVEAIGRIGEVITQINDISTGIAASIQQQGEATTEISHGVQHAATGTLEVSRTISQVTETAATTGHAAEKVMGAADGLSHQAETLRHEVERFIFALKNA</sequence>
<comment type="subcellular location">
    <subcellularLocation>
        <location evidence="1">Cell inner membrane</location>
        <topology evidence="1">Multi-pass membrane protein</topology>
    </subcellularLocation>
</comment>
<dbReference type="CDD" id="cd06225">
    <property type="entry name" value="HAMP"/>
    <property type="match status" value="1"/>
</dbReference>
<comment type="similarity">
    <text evidence="4">Belongs to the methyl-accepting chemotaxis (MCP) protein family.</text>
</comment>
<evidence type="ECO:0000256" key="1">
    <source>
        <dbReference type="ARBA" id="ARBA00004429"/>
    </source>
</evidence>
<dbReference type="AlphaFoldDB" id="H6SMH8"/>
<evidence type="ECO:0000256" key="6">
    <source>
        <dbReference type="SAM" id="Phobius"/>
    </source>
</evidence>
<evidence type="ECO:0000256" key="3">
    <source>
        <dbReference type="ARBA" id="ARBA00023224"/>
    </source>
</evidence>
<gene>
    <name evidence="10" type="ORF">RSPPHO_02487</name>
</gene>
<evidence type="ECO:0000259" key="9">
    <source>
        <dbReference type="PROSITE" id="PS50885"/>
    </source>
</evidence>
<keyword evidence="6" id="KW-0472">Membrane</keyword>
<dbReference type="InterPro" id="IPR000727">
    <property type="entry name" value="T_SNARE_dom"/>
</dbReference>
<dbReference type="PROSITE" id="PS50111">
    <property type="entry name" value="CHEMOTAXIS_TRANSDUC_2"/>
    <property type="match status" value="1"/>
</dbReference>
<keyword evidence="6" id="KW-0812">Transmembrane</keyword>
<reference evidence="10 11" key="1">
    <citation type="submission" date="2012-02" db="EMBL/GenBank/DDBJ databases">
        <title>Shotgun genome sequence of Phaeospirillum photometricum DSM 122.</title>
        <authorList>
            <person name="Duquesne K."/>
            <person name="Sturgis J."/>
        </authorList>
    </citation>
    <scope>NUCLEOTIDE SEQUENCE [LARGE SCALE GENOMIC DNA]</scope>
    <source>
        <strain evidence="11">DSM122</strain>
    </source>
</reference>
<evidence type="ECO:0000256" key="4">
    <source>
        <dbReference type="ARBA" id="ARBA00029447"/>
    </source>
</evidence>
<evidence type="ECO:0000313" key="11">
    <source>
        <dbReference type="Proteomes" id="UP000033220"/>
    </source>
</evidence>
<evidence type="ECO:0000256" key="5">
    <source>
        <dbReference type="PROSITE-ProRule" id="PRU00284"/>
    </source>
</evidence>
<dbReference type="KEGG" id="rpm:RSPPHO_02487"/>
<dbReference type="SUPFAM" id="SSF58104">
    <property type="entry name" value="Methyl-accepting chemotaxis protein (MCP) signaling domain"/>
    <property type="match status" value="1"/>
</dbReference>
<dbReference type="STRING" id="1150469.RSPPHO_02487"/>
<dbReference type="eggNOG" id="COG0840">
    <property type="taxonomic scope" value="Bacteria"/>
</dbReference>
<feature type="transmembrane region" description="Helical" evidence="6">
    <location>
        <begin position="198"/>
        <end position="219"/>
    </location>
</feature>
<evidence type="ECO:0000313" key="10">
    <source>
        <dbReference type="EMBL" id="CCG09113.1"/>
    </source>
</evidence>
<feature type="transmembrane region" description="Helical" evidence="6">
    <location>
        <begin position="20"/>
        <end position="40"/>
    </location>
</feature>
<organism evidence="10 11">
    <name type="scientific">Pararhodospirillum photometricum DSM 122</name>
    <dbReference type="NCBI Taxonomy" id="1150469"/>
    <lineage>
        <taxon>Bacteria</taxon>
        <taxon>Pseudomonadati</taxon>
        <taxon>Pseudomonadota</taxon>
        <taxon>Alphaproteobacteria</taxon>
        <taxon>Rhodospirillales</taxon>
        <taxon>Rhodospirillaceae</taxon>
        <taxon>Pararhodospirillum</taxon>
    </lineage>
</organism>
<dbReference type="EMBL" id="HE663493">
    <property type="protein sequence ID" value="CCG09113.1"/>
    <property type="molecule type" value="Genomic_DNA"/>
</dbReference>
<dbReference type="RefSeq" id="WP_014415744.1">
    <property type="nucleotide sequence ID" value="NC_017059.1"/>
</dbReference>
<dbReference type="SMART" id="SM00304">
    <property type="entry name" value="HAMP"/>
    <property type="match status" value="1"/>
</dbReference>
<keyword evidence="11" id="KW-1185">Reference proteome</keyword>
<dbReference type="Pfam" id="PF00672">
    <property type="entry name" value="HAMP"/>
    <property type="match status" value="1"/>
</dbReference>
<dbReference type="GO" id="GO:0007165">
    <property type="term" value="P:signal transduction"/>
    <property type="evidence" value="ECO:0007669"/>
    <property type="project" value="UniProtKB-KW"/>
</dbReference>